<keyword evidence="1" id="KW-0328">Glycosyltransferase</keyword>
<feature type="compositionally biased region" description="Basic residues" evidence="3">
    <location>
        <begin position="406"/>
        <end position="417"/>
    </location>
</feature>
<dbReference type="SUPFAM" id="SSF53697">
    <property type="entry name" value="SIS domain"/>
    <property type="match status" value="1"/>
</dbReference>
<protein>
    <submittedName>
        <fullName evidence="5">Type III pantothenate kinase</fullName>
        <ecNumber evidence="5">2.7.1.33</ecNumber>
    </submittedName>
</protein>
<dbReference type="PANTHER" id="PTHR30390">
    <property type="entry name" value="SEDOHEPTULOSE 7-PHOSPHATE ISOMERASE / DNAA INITIATOR-ASSOCIATING FACTOR FOR REPLICATION INITIATION"/>
    <property type="match status" value="1"/>
</dbReference>
<comment type="caution">
    <text evidence="5">The sequence shown here is derived from an EMBL/GenBank/DDBJ whole genome shotgun (WGS) entry which is preliminary data.</text>
</comment>
<dbReference type="AlphaFoldDB" id="A0A840IBL9"/>
<dbReference type="InterPro" id="IPR001296">
    <property type="entry name" value="Glyco_trans_1"/>
</dbReference>
<feature type="compositionally biased region" description="Basic residues" evidence="3">
    <location>
        <begin position="615"/>
        <end position="626"/>
    </location>
</feature>
<dbReference type="PROSITE" id="PS51464">
    <property type="entry name" value="SIS"/>
    <property type="match status" value="1"/>
</dbReference>
<dbReference type="Pfam" id="PF13439">
    <property type="entry name" value="Glyco_transf_4"/>
    <property type="match status" value="1"/>
</dbReference>
<dbReference type="EC" id="2.7.1.33" evidence="5"/>
<evidence type="ECO:0000313" key="6">
    <source>
        <dbReference type="Proteomes" id="UP000585272"/>
    </source>
</evidence>
<dbReference type="PANTHER" id="PTHR30390:SF6">
    <property type="entry name" value="DNAA INITIATOR-ASSOCIATING PROTEIN DIAA"/>
    <property type="match status" value="1"/>
</dbReference>
<dbReference type="CDD" id="cd05006">
    <property type="entry name" value="SIS_GmhA"/>
    <property type="match status" value="1"/>
</dbReference>
<accession>A0A840IBL9</accession>
<organism evidence="5 6">
    <name type="scientific">Conexibacter arvalis</name>
    <dbReference type="NCBI Taxonomy" id="912552"/>
    <lineage>
        <taxon>Bacteria</taxon>
        <taxon>Bacillati</taxon>
        <taxon>Actinomycetota</taxon>
        <taxon>Thermoleophilia</taxon>
        <taxon>Solirubrobacterales</taxon>
        <taxon>Conexibacteraceae</taxon>
        <taxon>Conexibacter</taxon>
    </lineage>
</organism>
<feature type="domain" description="SIS" evidence="4">
    <location>
        <begin position="447"/>
        <end position="602"/>
    </location>
</feature>
<dbReference type="GO" id="GO:0097367">
    <property type="term" value="F:carbohydrate derivative binding"/>
    <property type="evidence" value="ECO:0007669"/>
    <property type="project" value="InterPro"/>
</dbReference>
<dbReference type="InterPro" id="IPR028098">
    <property type="entry name" value="Glyco_trans_4-like_N"/>
</dbReference>
<keyword evidence="2 5" id="KW-0808">Transferase</keyword>
<reference evidence="5 6" key="1">
    <citation type="submission" date="2020-08" db="EMBL/GenBank/DDBJ databases">
        <title>Genomic Encyclopedia of Archaeal and Bacterial Type Strains, Phase II (KMG-II): from individual species to whole genera.</title>
        <authorList>
            <person name="Goeker M."/>
        </authorList>
    </citation>
    <scope>NUCLEOTIDE SEQUENCE [LARGE SCALE GENOMIC DNA]</scope>
    <source>
        <strain evidence="5 6">DSM 23288</strain>
    </source>
</reference>
<dbReference type="Gene3D" id="3.40.50.2000">
    <property type="entry name" value="Glycogen Phosphorylase B"/>
    <property type="match status" value="2"/>
</dbReference>
<dbReference type="InterPro" id="IPR046348">
    <property type="entry name" value="SIS_dom_sf"/>
</dbReference>
<dbReference type="GO" id="GO:1901135">
    <property type="term" value="P:carbohydrate derivative metabolic process"/>
    <property type="evidence" value="ECO:0007669"/>
    <property type="project" value="InterPro"/>
</dbReference>
<keyword evidence="5" id="KW-0418">Kinase</keyword>
<gene>
    <name evidence="5" type="ORF">BDZ31_001875</name>
</gene>
<dbReference type="InterPro" id="IPR001347">
    <property type="entry name" value="SIS_dom"/>
</dbReference>
<dbReference type="InterPro" id="IPR035461">
    <property type="entry name" value="GmhA/DiaA"/>
</dbReference>
<dbReference type="GO" id="GO:0004594">
    <property type="term" value="F:pantothenate kinase activity"/>
    <property type="evidence" value="ECO:0007669"/>
    <property type="project" value="UniProtKB-EC"/>
</dbReference>
<evidence type="ECO:0000256" key="1">
    <source>
        <dbReference type="ARBA" id="ARBA00022676"/>
    </source>
</evidence>
<dbReference type="Gene3D" id="3.40.50.10490">
    <property type="entry name" value="Glucose-6-phosphate isomerase like protein, domain 1"/>
    <property type="match status" value="1"/>
</dbReference>
<feature type="region of interest" description="Disordered" evidence="3">
    <location>
        <begin position="607"/>
        <end position="635"/>
    </location>
</feature>
<evidence type="ECO:0000313" key="5">
    <source>
        <dbReference type="EMBL" id="MBB4662289.1"/>
    </source>
</evidence>
<evidence type="ECO:0000256" key="3">
    <source>
        <dbReference type="SAM" id="MobiDB-lite"/>
    </source>
</evidence>
<sequence>MKVAMVSEHASPLATLGGVDAGGQNVHVAALATELARQGAEVVVHTRRDAPGLPRRVALAPGVEVDHVSAGPPLELPKDELLPYMGSFAEELVEQWRHERPDVVHAHFWMSGLAALDAARELGIPVVQTFHALGVVKRRYQGEKDTSPVERVELEREILRRADHVIATCSDEVFELLRLGATRSRVAVIPCGVDLDAFTPDGRRSRRRPGFKRLVSIGRLVERKGVGNAISGLASVPGAELVIAGGPPRERLGDDPEAQRLTRLARAVGVEERVTLRGRIGRGDVAALLRSADAVVCVPWYEPFGIVPLEAMACGAPVVAAAVGGMVDTVVDGVTGVHVPPRDPERLAETLRALLDDEARRQAYGAAGVQRARRRYGWPRIAAATLEVYAGVAERRAARERPARPAPRRGAARRRVPSGREHHAALLDALELLKDEIDTLESWGERLAEQLAGGRRLLAVGNGGSAAQAQHLTAELVGRFLMERAPLSAICLHADTSSLTAIGNDYGVEEVFARQVRAHGRPGDVLLALSTSGRSPNVIRAAEAAREIGMTCWALTGAGASPLADVCDEALRLGGAETSTTQELHLVALHILCGAVDRELALRDPARKEPARGVRGGRRAHGRGFARRQEQEVRR</sequence>
<dbReference type="Pfam" id="PF00534">
    <property type="entry name" value="Glycos_transf_1"/>
    <property type="match status" value="1"/>
</dbReference>
<dbReference type="EMBL" id="JACHNU010000002">
    <property type="protein sequence ID" value="MBB4662289.1"/>
    <property type="molecule type" value="Genomic_DNA"/>
</dbReference>
<feature type="region of interest" description="Disordered" evidence="3">
    <location>
        <begin position="399"/>
        <end position="418"/>
    </location>
</feature>
<evidence type="ECO:0000259" key="4">
    <source>
        <dbReference type="PROSITE" id="PS51464"/>
    </source>
</evidence>
<dbReference type="SUPFAM" id="SSF53756">
    <property type="entry name" value="UDP-Glycosyltransferase/glycogen phosphorylase"/>
    <property type="match status" value="1"/>
</dbReference>
<proteinExistence type="predicted"/>
<evidence type="ECO:0000256" key="2">
    <source>
        <dbReference type="ARBA" id="ARBA00022679"/>
    </source>
</evidence>
<keyword evidence="6" id="KW-1185">Reference proteome</keyword>
<dbReference type="Proteomes" id="UP000585272">
    <property type="component" value="Unassembled WGS sequence"/>
</dbReference>
<dbReference type="InterPro" id="IPR050099">
    <property type="entry name" value="SIS_GmhA/DiaA_subfam"/>
</dbReference>
<name>A0A840IBL9_9ACTN</name>
<dbReference type="GO" id="GO:0016757">
    <property type="term" value="F:glycosyltransferase activity"/>
    <property type="evidence" value="ECO:0007669"/>
    <property type="project" value="UniProtKB-KW"/>
</dbReference>
<dbReference type="Pfam" id="PF13580">
    <property type="entry name" value="SIS_2"/>
    <property type="match status" value="1"/>
</dbReference>